<feature type="region of interest" description="Disordered" evidence="1">
    <location>
        <begin position="150"/>
        <end position="181"/>
    </location>
</feature>
<dbReference type="Gene3D" id="1.10.8.10">
    <property type="entry name" value="DNA helicase RuvA subunit, C-terminal domain"/>
    <property type="match status" value="1"/>
</dbReference>
<dbReference type="Gene3D" id="2.20.70.30">
    <property type="entry name" value="Nascent polypeptide-associated complex domain"/>
    <property type="match status" value="1"/>
</dbReference>
<feature type="region of interest" description="Disordered" evidence="1">
    <location>
        <begin position="1014"/>
        <end position="1168"/>
    </location>
</feature>
<dbReference type="Pfam" id="PF19026">
    <property type="entry name" value="UBA_HYPK"/>
    <property type="match status" value="1"/>
</dbReference>
<dbReference type="CDD" id="cd14416">
    <property type="entry name" value="UBA_NACAD"/>
    <property type="match status" value="1"/>
</dbReference>
<feature type="compositionally biased region" description="Low complexity" evidence="1">
    <location>
        <begin position="1365"/>
        <end position="1379"/>
    </location>
</feature>
<feature type="compositionally biased region" description="Low complexity" evidence="1">
    <location>
        <begin position="1302"/>
        <end position="1317"/>
    </location>
</feature>
<dbReference type="GO" id="GO:0005854">
    <property type="term" value="C:nascent polypeptide-associated complex"/>
    <property type="evidence" value="ECO:0007669"/>
    <property type="project" value="InterPro"/>
</dbReference>
<feature type="compositionally biased region" description="Basic and acidic residues" evidence="1">
    <location>
        <begin position="1339"/>
        <end position="1351"/>
    </location>
</feature>
<feature type="region of interest" description="Disordered" evidence="1">
    <location>
        <begin position="1"/>
        <end position="24"/>
    </location>
</feature>
<feature type="region of interest" description="Disordered" evidence="1">
    <location>
        <begin position="579"/>
        <end position="668"/>
    </location>
</feature>
<feature type="region of interest" description="Disordered" evidence="1">
    <location>
        <begin position="1519"/>
        <end position="1554"/>
    </location>
</feature>
<feature type="compositionally biased region" description="Polar residues" evidence="1">
    <location>
        <begin position="514"/>
        <end position="531"/>
    </location>
</feature>
<feature type="compositionally biased region" description="Low complexity" evidence="1">
    <location>
        <begin position="276"/>
        <end position="288"/>
    </location>
</feature>
<feature type="compositionally biased region" description="Polar residues" evidence="1">
    <location>
        <begin position="1420"/>
        <end position="1433"/>
    </location>
</feature>
<feature type="region of interest" description="Disordered" evidence="1">
    <location>
        <begin position="853"/>
        <end position="874"/>
    </location>
</feature>
<dbReference type="GO" id="GO:0017025">
    <property type="term" value="F:TBP-class protein binding"/>
    <property type="evidence" value="ECO:0007669"/>
    <property type="project" value="UniProtKB-ARBA"/>
</dbReference>
<dbReference type="InterPro" id="IPR038187">
    <property type="entry name" value="NAC_A/B_dom_sf"/>
</dbReference>
<evidence type="ECO:0000256" key="1">
    <source>
        <dbReference type="SAM" id="MobiDB-lite"/>
    </source>
</evidence>
<feature type="region of interest" description="Disordered" evidence="1">
    <location>
        <begin position="1191"/>
        <end position="1455"/>
    </location>
</feature>
<dbReference type="InterPro" id="IPR002715">
    <property type="entry name" value="Nas_poly-pep-assoc_cplx_dom"/>
</dbReference>
<dbReference type="InterPro" id="IPR044034">
    <property type="entry name" value="NAC-like_UBA"/>
</dbReference>
<evidence type="ECO:0000259" key="2">
    <source>
        <dbReference type="PROSITE" id="PS51151"/>
    </source>
</evidence>
<feature type="compositionally biased region" description="Pro residues" evidence="1">
    <location>
        <begin position="170"/>
        <end position="179"/>
    </location>
</feature>
<dbReference type="CDD" id="cd22054">
    <property type="entry name" value="NAC_NACA"/>
    <property type="match status" value="1"/>
</dbReference>
<dbReference type="SMART" id="SM01407">
    <property type="entry name" value="NAC"/>
    <property type="match status" value="1"/>
</dbReference>
<feature type="compositionally biased region" description="Polar residues" evidence="1">
    <location>
        <begin position="1218"/>
        <end position="1231"/>
    </location>
</feature>
<reference evidence="3" key="1">
    <citation type="submission" date="2023-09" db="UniProtKB">
        <authorList>
            <consortium name="Ensembl"/>
        </authorList>
    </citation>
    <scope>IDENTIFICATION</scope>
</reference>
<feature type="region of interest" description="Disordered" evidence="1">
    <location>
        <begin position="426"/>
        <end position="445"/>
    </location>
</feature>
<feature type="region of interest" description="Disordered" evidence="1">
    <location>
        <begin position="960"/>
        <end position="1002"/>
    </location>
</feature>
<feature type="region of interest" description="Disordered" evidence="1">
    <location>
        <begin position="223"/>
        <end position="242"/>
    </location>
</feature>
<feature type="region of interest" description="Disordered" evidence="1">
    <location>
        <begin position="887"/>
        <end position="946"/>
    </location>
</feature>
<feature type="region of interest" description="Disordered" evidence="1">
    <location>
        <begin position="795"/>
        <end position="833"/>
    </location>
</feature>
<feature type="compositionally biased region" description="Polar residues" evidence="1">
    <location>
        <begin position="1021"/>
        <end position="1041"/>
    </location>
</feature>
<feature type="region of interest" description="Disordered" evidence="1">
    <location>
        <begin position="329"/>
        <end position="365"/>
    </location>
</feature>
<evidence type="ECO:0000313" key="3">
    <source>
        <dbReference type="Ensembl" id="ENSCCNP00000024028.1"/>
    </source>
</evidence>
<feature type="domain" description="NAC-A/B" evidence="2">
    <location>
        <begin position="1443"/>
        <end position="1508"/>
    </location>
</feature>
<dbReference type="InterPro" id="IPR016641">
    <property type="entry name" value="EGD2/NACA0like"/>
</dbReference>
<accession>A0A8C0XB33</accession>
<feature type="region of interest" description="Disordered" evidence="1">
    <location>
        <begin position="57"/>
        <end position="120"/>
    </location>
</feature>
<organism evidence="3">
    <name type="scientific">Castor canadensis</name>
    <name type="common">American beaver</name>
    <dbReference type="NCBI Taxonomy" id="51338"/>
    <lineage>
        <taxon>Eukaryota</taxon>
        <taxon>Metazoa</taxon>
        <taxon>Chordata</taxon>
        <taxon>Craniata</taxon>
        <taxon>Vertebrata</taxon>
        <taxon>Euteleostomi</taxon>
        <taxon>Mammalia</taxon>
        <taxon>Eutheria</taxon>
        <taxon>Euarchontoglires</taxon>
        <taxon>Glires</taxon>
        <taxon>Rodentia</taxon>
        <taxon>Castorimorpha</taxon>
        <taxon>Castoridae</taxon>
        <taxon>Castor</taxon>
    </lineage>
</organism>
<feature type="compositionally biased region" description="Acidic residues" evidence="1">
    <location>
        <begin position="1380"/>
        <end position="1389"/>
    </location>
</feature>
<feature type="compositionally biased region" description="Acidic residues" evidence="1">
    <location>
        <begin position="333"/>
        <end position="343"/>
    </location>
</feature>
<dbReference type="Pfam" id="PF01849">
    <property type="entry name" value="NAC"/>
    <property type="match status" value="1"/>
</dbReference>
<protein>
    <recommendedName>
        <fullName evidence="2">NAC-A/B domain-containing protein</fullName>
    </recommendedName>
</protein>
<dbReference type="PROSITE" id="PS51151">
    <property type="entry name" value="NAC_AB"/>
    <property type="match status" value="1"/>
</dbReference>
<gene>
    <name evidence="3" type="primary">Nacad</name>
</gene>
<dbReference type="InterPro" id="IPR041907">
    <property type="entry name" value="NACAD_UBA"/>
</dbReference>
<feature type="region of interest" description="Disordered" evidence="1">
    <location>
        <begin position="683"/>
        <end position="753"/>
    </location>
</feature>
<dbReference type="GO" id="GO:0003713">
    <property type="term" value="F:transcription coactivator activity"/>
    <property type="evidence" value="ECO:0007669"/>
    <property type="project" value="UniProtKB-ARBA"/>
</dbReference>
<sequence>MPGEAARAELPLPEAGAPGPRTDLSYDAASATILKVGQQEPRVLTPGPNPLALTFLSSKPGARPQPEGASWDAGPGGAPSAWADPAEGSPNPALLPEGLPLQALSEEGRPTEALPTEVPLPATLEPRIVMGEETCKAPPSPRVAWPVLRDWDGGHANLHPPPELCSQGDPPVPSPPPDPDSYFTPPSTPIRTTYVLLPCHGPHRDTWDPEAELLDELLDSVPTSPSGSYVTADGDSWTSSPSCSLSLLAPTEGLDFPSGLGLSPPESLADEQELPSSECSPSAGSGSSWGQEGHFFDLDFLANDPMIPAALLPFQGSLIFQVESVEVTPLSPEQEEEEEEEVVADAPTPGGDLAGEGEEDSTSASFLQSLSDLSIIEGMDETFAFRDDTSATSSDSDSASYAGADDDRLYSGELHAQPSTLLQDTAQKAEQEHRGRATFWGPEDLGTVTTLQVSEGGAHPTHSKESAAEKTEGRFALGQESEAAVIPCNMQAAQGLQVEVATRLTPETEDKEVGSTTTGAPATSLPQPSQEGMSAAFSLESIATDSLSALEGKEGPTLCVDLPENSKEGGLGFPSEMEPVTMATPGPQQAEGGTVLPPDAAPPPLQDTDPTSGPESMAVATPGPQQAEADVTLSEDPPVAALPLLEDTDGTSGPETMAVATPGPQQAEADVTLSEDPPVAALPLLEDTDGTSGPETMAVATPGPQQAEADVTLSDDPPVDPPVAALLLLEDTDGTSDPETMAVATPGPQQAEADVTLSEDPPVEALPLLEDTDGTSGPEAMAVATLGPQQAEADVTLSDDPPVAPHPLLEDTDGTSGPEAMAVATPGPQQAEADVTLSEDPPVAALLLLEDTDGTSGPEAMAVATPGPQQAEADVTLSEDPPVAALPLLEDTDGTSGPEAMAVATPGPQQAEADVTLSKDPPVAAHPPLEDTDGTSGPEPMAVAATGPQQAEAIVTLSEDPPVAVPPPLQDTDGTSGPEPMTPDTTHDLQAEVGCTPGTNPRASVAQQELGVVLGPRPVSEKQNAAPSEDTQPLALNQAQPNGPELATEAGTLWVSGEEAGPTLGRKTPKAPEPASGTGEEVPEGLSAPEQKASLEAHNGAETHLPPKEALGVKNQGVRGRKPPVQGHGPKSELQGTEKAPKAPSAASLEVDQARSLNSKVTQGSRLPIAGATEARLDSCPRAPAQVACQLDTDCPEEPALPVPPSQQREPVLGLGSGQQPQTTPSVLSPTSPRPPENPTRGLPSAPQNRLLDPDQSVPGVLARAAPPPLTSPAPCLCLSSQENSMENKESPASGVHLPPRAGAQQAAGSTAASGTTKPLGARQRVSLSPHSPLSPKVVPKDAKDLVKDLASRISSSSQVPPPSGTRSPSGSRRLPTSEQQEDEDSLEEDSLRATGSGQHSDSHGESSAELDEQDISAPQKEQSPAQAPTGSSEEAMAKAKQSRSEKKARKAMSKLGLRQIQGVTRITIQKSKNILFVIAKPDVFKSPASDTYVVFGEAKIEDLSQQVHKAAAEKFKVPSESSALVPESAPRPRVRPECEEEEEEEEDEEEVDEAGLELRDIELVMAQANVSRAKAVRALRDNHSDIVNAIMELTGAGGGAGTGHGEGCLALVPLF</sequence>
<proteinExistence type="predicted"/>
<feature type="compositionally biased region" description="Acidic residues" evidence="1">
    <location>
        <begin position="1539"/>
        <end position="1554"/>
    </location>
</feature>
<dbReference type="GO" id="GO:0051451">
    <property type="term" value="P:myoblast migration"/>
    <property type="evidence" value="ECO:0007669"/>
    <property type="project" value="UniProtKB-ARBA"/>
</dbReference>
<name>A0A8C0XB33_CASCN</name>
<feature type="compositionally biased region" description="Polar residues" evidence="1">
    <location>
        <begin position="1155"/>
        <end position="1165"/>
    </location>
</feature>
<dbReference type="FunFam" id="2.20.70.30:FF:000002">
    <property type="entry name" value="Nascent polypeptide-associated complex (NAC), alpha subunit"/>
    <property type="match status" value="1"/>
</dbReference>
<feature type="compositionally biased region" description="Basic and acidic residues" evidence="1">
    <location>
        <begin position="1093"/>
        <end position="1107"/>
    </location>
</feature>
<dbReference type="PANTHER" id="PTHR21713">
    <property type="entry name" value="NASCENT POLYPEPTIDE ASSOCIATED COMPLEX ALPHA SUBUNIT-RELATED"/>
    <property type="match status" value="1"/>
</dbReference>
<dbReference type="Ensembl" id="ENSCCNT00000030656.1">
    <property type="protein sequence ID" value="ENSCCNP00000024028.1"/>
    <property type="gene ID" value="ENSCCNG00000023543.1"/>
</dbReference>
<dbReference type="FunFam" id="1.10.8.10:FF:000006">
    <property type="entry name" value="Putative nascent polypeptide-associated complex subunit alpha"/>
    <property type="match status" value="1"/>
</dbReference>
<feature type="region of interest" description="Disordered" evidence="1">
    <location>
        <begin position="505"/>
        <end position="531"/>
    </location>
</feature>
<feature type="compositionally biased region" description="Low complexity" evidence="1">
    <location>
        <begin position="1"/>
        <end position="21"/>
    </location>
</feature>
<feature type="region of interest" description="Disordered" evidence="1">
    <location>
        <begin position="256"/>
        <end position="288"/>
    </location>
</feature>